<proteinExistence type="predicted"/>
<dbReference type="Proteomes" id="UP001370490">
    <property type="component" value="Unassembled WGS sequence"/>
</dbReference>
<sequence length="77" mass="8568">MRSNSSFISFAVRMELLIEEAIDLKSYWQRQLNGPSCKLEMRSCMSSVEDMVGCDFGETRGRNLVTLVTKLSGGAVS</sequence>
<dbReference type="EMBL" id="JBAMMX010000016">
    <property type="protein sequence ID" value="KAK6924664.1"/>
    <property type="molecule type" value="Genomic_DNA"/>
</dbReference>
<gene>
    <name evidence="1" type="ORF">RJ641_008990</name>
</gene>
<accession>A0AAN8V4B5</accession>
<evidence type="ECO:0000313" key="1">
    <source>
        <dbReference type="EMBL" id="KAK6924664.1"/>
    </source>
</evidence>
<dbReference type="AlphaFoldDB" id="A0AAN8V4B5"/>
<comment type="caution">
    <text evidence="1">The sequence shown here is derived from an EMBL/GenBank/DDBJ whole genome shotgun (WGS) entry which is preliminary data.</text>
</comment>
<organism evidence="1 2">
    <name type="scientific">Dillenia turbinata</name>
    <dbReference type="NCBI Taxonomy" id="194707"/>
    <lineage>
        <taxon>Eukaryota</taxon>
        <taxon>Viridiplantae</taxon>
        <taxon>Streptophyta</taxon>
        <taxon>Embryophyta</taxon>
        <taxon>Tracheophyta</taxon>
        <taxon>Spermatophyta</taxon>
        <taxon>Magnoliopsida</taxon>
        <taxon>eudicotyledons</taxon>
        <taxon>Gunneridae</taxon>
        <taxon>Pentapetalae</taxon>
        <taxon>Dilleniales</taxon>
        <taxon>Dilleniaceae</taxon>
        <taxon>Dillenia</taxon>
    </lineage>
</organism>
<reference evidence="1 2" key="1">
    <citation type="submission" date="2023-12" db="EMBL/GenBank/DDBJ databases">
        <title>A high-quality genome assembly for Dillenia turbinata (Dilleniales).</title>
        <authorList>
            <person name="Chanderbali A."/>
        </authorList>
    </citation>
    <scope>NUCLEOTIDE SEQUENCE [LARGE SCALE GENOMIC DNA]</scope>
    <source>
        <strain evidence="1">LSX21</strain>
        <tissue evidence="1">Leaf</tissue>
    </source>
</reference>
<evidence type="ECO:0000313" key="2">
    <source>
        <dbReference type="Proteomes" id="UP001370490"/>
    </source>
</evidence>
<keyword evidence="2" id="KW-1185">Reference proteome</keyword>
<name>A0AAN8V4B5_9MAGN</name>
<protein>
    <submittedName>
        <fullName evidence="1">Uncharacterized protein</fullName>
    </submittedName>
</protein>